<dbReference type="GO" id="GO:0008757">
    <property type="term" value="F:S-adenosylmethionine-dependent methyltransferase activity"/>
    <property type="evidence" value="ECO:0007669"/>
    <property type="project" value="InterPro"/>
</dbReference>
<protein>
    <recommendedName>
        <fullName evidence="1">Methyltransferase type 11 domain-containing protein</fullName>
    </recommendedName>
</protein>
<dbReference type="AlphaFoldDB" id="A0A343JB52"/>
<evidence type="ECO:0000313" key="3">
    <source>
        <dbReference type="Proteomes" id="UP000264883"/>
    </source>
</evidence>
<dbReference type="PANTHER" id="PTHR43861:SF1">
    <property type="entry name" value="TRANS-ACONITATE 2-METHYLTRANSFERASE"/>
    <property type="match status" value="1"/>
</dbReference>
<evidence type="ECO:0000259" key="1">
    <source>
        <dbReference type="Pfam" id="PF08241"/>
    </source>
</evidence>
<feature type="domain" description="Methyltransferase type 11" evidence="1">
    <location>
        <begin position="46"/>
        <end position="144"/>
    </location>
</feature>
<organism evidence="2 3">
    <name type="scientific">Clostridium isatidis</name>
    <dbReference type="NCBI Taxonomy" id="182773"/>
    <lineage>
        <taxon>Bacteria</taxon>
        <taxon>Bacillati</taxon>
        <taxon>Bacillota</taxon>
        <taxon>Clostridia</taxon>
        <taxon>Eubacteriales</taxon>
        <taxon>Clostridiaceae</taxon>
        <taxon>Clostridium</taxon>
    </lineage>
</organism>
<dbReference type="CDD" id="cd02440">
    <property type="entry name" value="AdoMet_MTases"/>
    <property type="match status" value="1"/>
</dbReference>
<dbReference type="SUPFAM" id="SSF53335">
    <property type="entry name" value="S-adenosyl-L-methionine-dependent methyltransferases"/>
    <property type="match status" value="1"/>
</dbReference>
<dbReference type="Gene3D" id="3.40.50.150">
    <property type="entry name" value="Vaccinia Virus protein VP39"/>
    <property type="match status" value="1"/>
</dbReference>
<dbReference type="InterPro" id="IPR029063">
    <property type="entry name" value="SAM-dependent_MTases_sf"/>
</dbReference>
<dbReference type="PANTHER" id="PTHR43861">
    <property type="entry name" value="TRANS-ACONITATE 2-METHYLTRANSFERASE-RELATED"/>
    <property type="match status" value="1"/>
</dbReference>
<sequence length="258" mass="29820">MEYNRIYKEIGFKTEIERLKRQAFLGHKKEIRMLKMLGLKDNSNILEVGCGPGFYTKILLRAFPNSEITASDKDENFLKYAVEKFDDNYIERLAFVNDDITNSSLPDEYFDFVIARFVFQHLDKPVEALKEIHRLLKPGGKVLIIDVDSDLWGTTFPKNKIIENINRNLGELQSSLNGNRKIGSALITLLKGIGYKKLDIEAVVNHSDILGKENFRIKINEDMVKDNRVSLLFKEYNNFFDLDYSSIMILKLLIVGEK</sequence>
<gene>
    <name evidence="2" type="ORF">BEN51_04500</name>
</gene>
<dbReference type="Proteomes" id="UP000264883">
    <property type="component" value="Chromosome"/>
</dbReference>
<dbReference type="OrthoDB" id="9772751at2"/>
<name>A0A343JB52_9CLOT</name>
<proteinExistence type="predicted"/>
<dbReference type="InterPro" id="IPR013216">
    <property type="entry name" value="Methyltransf_11"/>
</dbReference>
<evidence type="ECO:0000313" key="2">
    <source>
        <dbReference type="EMBL" id="ASW42760.1"/>
    </source>
</evidence>
<dbReference type="Pfam" id="PF08241">
    <property type="entry name" value="Methyltransf_11"/>
    <property type="match status" value="1"/>
</dbReference>
<dbReference type="RefSeq" id="WP_119864894.1">
    <property type="nucleotide sequence ID" value="NZ_CP016786.1"/>
</dbReference>
<accession>A0A343JB52</accession>
<dbReference type="KEGG" id="cia:BEN51_04500"/>
<dbReference type="EMBL" id="CP016786">
    <property type="protein sequence ID" value="ASW42760.1"/>
    <property type="molecule type" value="Genomic_DNA"/>
</dbReference>
<reference evidence="2 3" key="1">
    <citation type="submission" date="2016-08" db="EMBL/GenBank/DDBJ databases">
        <title>Complete Genome Sequence Of The Indigo Reducing Clostridium isatidis DSM15098.</title>
        <authorList>
            <person name="Little G.T."/>
            <person name="Minton N.P."/>
        </authorList>
    </citation>
    <scope>NUCLEOTIDE SEQUENCE [LARGE SCALE GENOMIC DNA]</scope>
    <source>
        <strain evidence="2 3">DSM 15098</strain>
    </source>
</reference>
<keyword evidence="3" id="KW-1185">Reference proteome</keyword>